<evidence type="ECO:0000313" key="5">
    <source>
        <dbReference type="Proteomes" id="UP000235659"/>
    </source>
</evidence>
<gene>
    <name evidence="4" type="ORF">C0Z16_30955</name>
    <name evidence="3" type="ORF">LMG27174_06220</name>
</gene>
<dbReference type="AlphaFoldDB" id="A0A2N7W562"/>
<dbReference type="OrthoDB" id="63584at2"/>
<reference evidence="3 6" key="2">
    <citation type="submission" date="2020-04" db="EMBL/GenBank/DDBJ databases">
        <authorList>
            <person name="De Canck E."/>
        </authorList>
    </citation>
    <scope>NUCLEOTIDE SEQUENCE [LARGE SCALE GENOMIC DNA]</scope>
    <source>
        <strain evidence="3 6">LMG 27174</strain>
    </source>
</reference>
<dbReference type="EC" id="1.1.1.393" evidence="3"/>
<proteinExistence type="inferred from homology"/>
<name>A0A2N7W562_9BURK</name>
<dbReference type="Proteomes" id="UP000494205">
    <property type="component" value="Unassembled WGS sequence"/>
</dbReference>
<dbReference type="EMBL" id="CADIJZ010000033">
    <property type="protein sequence ID" value="CAB3735605.1"/>
    <property type="molecule type" value="Genomic_DNA"/>
</dbReference>
<comment type="similarity">
    <text evidence="1">Belongs to the short-chain dehydrogenases/reductases (SDR) family.</text>
</comment>
<accession>A0A2N7W562</accession>
<evidence type="ECO:0000256" key="2">
    <source>
        <dbReference type="ARBA" id="ARBA00023002"/>
    </source>
</evidence>
<dbReference type="EMBL" id="PNXY01000034">
    <property type="protein sequence ID" value="PMS24532.1"/>
    <property type="molecule type" value="Genomic_DNA"/>
</dbReference>
<reference evidence="4 5" key="1">
    <citation type="submission" date="2018-01" db="EMBL/GenBank/DDBJ databases">
        <title>Whole genome analyses suggest that Burkholderia sensu lato contains two further novel genera in the rhizoxinica-symbiotica group Mycetohabitans gen. nov., and Trinickia gen. nov.: implications for the evolution of diazotrophy and nodulation in the Burkholderiaceae.</title>
        <authorList>
            <person name="Estrada-de los Santos P."/>
            <person name="Palmer M."/>
            <person name="Chavez-Ramirez B."/>
            <person name="Beukes C."/>
            <person name="Steenkamp E.T."/>
            <person name="Hirsch A.M."/>
            <person name="Manyaka P."/>
            <person name="Maluk M."/>
            <person name="Lafos M."/>
            <person name="Crook M."/>
            <person name="Gross E."/>
            <person name="Simon M.F."/>
            <person name="Bueno dos Reis Junior F."/>
            <person name="Poole P.S."/>
            <person name="Venter S.N."/>
            <person name="James E.K."/>
        </authorList>
    </citation>
    <scope>NUCLEOTIDE SEQUENCE [LARGE SCALE GENOMIC DNA]</scope>
    <source>
        <strain evidence="4 5">WSM 3937</strain>
    </source>
</reference>
<dbReference type="InterPro" id="IPR036291">
    <property type="entry name" value="NAD(P)-bd_dom_sf"/>
</dbReference>
<evidence type="ECO:0000313" key="4">
    <source>
        <dbReference type="EMBL" id="PMS24532.1"/>
    </source>
</evidence>
<dbReference type="Gene3D" id="3.40.50.720">
    <property type="entry name" value="NAD(P)-binding Rossmann-like Domain"/>
    <property type="match status" value="1"/>
</dbReference>
<sequence length="152" mass="15617">MIKSASSEILKDLFGVDGQSVAVVGAATGFGRAATMLLASLGAQVVAVADDAQKLNAVVSAAQEAGGNVCAIHTDVTSESAVASAFAKIRERNGRLDALINAHTFLGRATLPDASVSHWQQHFDQNALPVFLACREAIKLMLAAGKPGGSLM</sequence>
<keyword evidence="2 3" id="KW-0560">Oxidoreductase</keyword>
<dbReference type="SUPFAM" id="SSF51735">
    <property type="entry name" value="NAD(P)-binding Rossmann-fold domains"/>
    <property type="match status" value="1"/>
</dbReference>
<dbReference type="PANTHER" id="PTHR43669">
    <property type="entry name" value="5-KETO-D-GLUCONATE 5-REDUCTASE"/>
    <property type="match status" value="1"/>
</dbReference>
<evidence type="ECO:0000313" key="3">
    <source>
        <dbReference type="EMBL" id="CAB3735605.1"/>
    </source>
</evidence>
<dbReference type="InterPro" id="IPR002347">
    <property type="entry name" value="SDR_fam"/>
</dbReference>
<protein>
    <submittedName>
        <fullName evidence="3">3-beta-hydroxycholanate 3-dehydrogenase (NADP(+))</fullName>
        <ecNumber evidence="3">1.1.1.393</ecNumber>
    </submittedName>
</protein>
<dbReference type="PANTHER" id="PTHR43669:SF3">
    <property type="entry name" value="ALCOHOL DEHYDROGENASE, PUTATIVE (AFU_ORTHOLOGUE AFUA_3G03445)-RELATED"/>
    <property type="match status" value="1"/>
</dbReference>
<dbReference type="Pfam" id="PF00106">
    <property type="entry name" value="adh_short"/>
    <property type="match status" value="1"/>
</dbReference>
<dbReference type="CDD" id="cd05233">
    <property type="entry name" value="SDR_c"/>
    <property type="match status" value="1"/>
</dbReference>
<evidence type="ECO:0000256" key="1">
    <source>
        <dbReference type="ARBA" id="ARBA00006484"/>
    </source>
</evidence>
<dbReference type="GO" id="GO:0016491">
    <property type="term" value="F:oxidoreductase activity"/>
    <property type="evidence" value="ECO:0007669"/>
    <property type="project" value="UniProtKB-KW"/>
</dbReference>
<organism evidence="3 6">
    <name type="scientific">Paraburkholderia rhynchosiae</name>
    <dbReference type="NCBI Taxonomy" id="487049"/>
    <lineage>
        <taxon>Bacteria</taxon>
        <taxon>Pseudomonadati</taxon>
        <taxon>Pseudomonadota</taxon>
        <taxon>Betaproteobacteria</taxon>
        <taxon>Burkholderiales</taxon>
        <taxon>Burkholderiaceae</taxon>
        <taxon>Paraburkholderia</taxon>
    </lineage>
</organism>
<evidence type="ECO:0000313" key="6">
    <source>
        <dbReference type="Proteomes" id="UP000494205"/>
    </source>
</evidence>
<dbReference type="Proteomes" id="UP000235659">
    <property type="component" value="Unassembled WGS sequence"/>
</dbReference>
<keyword evidence="5" id="KW-1185">Reference proteome</keyword>